<keyword evidence="2" id="KW-0732">Signal</keyword>
<dbReference type="Proteomes" id="UP000553888">
    <property type="component" value="Unassembled WGS sequence"/>
</dbReference>
<sequence>MKKTLATIALLGAVALALSGCATSSGSQNVPAGSSGKSGSSSSSSAAKPVGSLPWNAGGFLGGNATPTVADGEKGKVSVVSQGVLESDGFGSGTLLIAFRNNTDKAVSHVDFTGTANAGGKIVASGESQGTIPAQVQPGEAGFSFIYFSDVASIPADGVEYKFKASTSAADTSSYNTAPLTVTQADNNGTAIIGGAENKTKKPLTGPYSVEVYCLNGNDLAKQIGTFATEDGDIEAGDSVSFSVDLYGGTCDSFVLGVSGYFQ</sequence>
<evidence type="ECO:0000256" key="1">
    <source>
        <dbReference type="SAM" id="MobiDB-lite"/>
    </source>
</evidence>
<gene>
    <name evidence="3" type="ORF">BJ979_000548</name>
</gene>
<keyword evidence="4" id="KW-1185">Reference proteome</keyword>
<proteinExistence type="predicted"/>
<evidence type="ECO:0000313" key="3">
    <source>
        <dbReference type="EMBL" id="NYG97922.1"/>
    </source>
</evidence>
<protein>
    <recommendedName>
        <fullName evidence="5">Lipoprotein</fullName>
    </recommendedName>
</protein>
<evidence type="ECO:0000313" key="4">
    <source>
        <dbReference type="Proteomes" id="UP000553888"/>
    </source>
</evidence>
<evidence type="ECO:0000256" key="2">
    <source>
        <dbReference type="SAM" id="SignalP"/>
    </source>
</evidence>
<comment type="caution">
    <text evidence="3">The sequence shown here is derived from an EMBL/GenBank/DDBJ whole genome shotgun (WGS) entry which is preliminary data.</text>
</comment>
<feature type="signal peptide" evidence="2">
    <location>
        <begin position="1"/>
        <end position="24"/>
    </location>
</feature>
<dbReference type="EMBL" id="JACBZY010000001">
    <property type="protein sequence ID" value="NYG97922.1"/>
    <property type="molecule type" value="Genomic_DNA"/>
</dbReference>
<reference evidence="3 4" key="1">
    <citation type="submission" date="2020-07" db="EMBL/GenBank/DDBJ databases">
        <title>Sequencing the genomes of 1000 actinobacteria strains.</title>
        <authorList>
            <person name="Klenk H.-P."/>
        </authorList>
    </citation>
    <scope>NUCLEOTIDE SEQUENCE [LARGE SCALE GENOMIC DNA]</scope>
    <source>
        <strain evidence="3 4">DSM 23141</strain>
    </source>
</reference>
<name>A0A852Y7R8_9MICO</name>
<accession>A0A852Y7R8</accession>
<organism evidence="3 4">
    <name type="scientific">Schumannella luteola</name>
    <dbReference type="NCBI Taxonomy" id="472059"/>
    <lineage>
        <taxon>Bacteria</taxon>
        <taxon>Bacillati</taxon>
        <taxon>Actinomycetota</taxon>
        <taxon>Actinomycetes</taxon>
        <taxon>Micrococcales</taxon>
        <taxon>Microbacteriaceae</taxon>
        <taxon>Schumannella</taxon>
    </lineage>
</organism>
<evidence type="ECO:0008006" key="5">
    <source>
        <dbReference type="Google" id="ProtNLM"/>
    </source>
</evidence>
<feature type="region of interest" description="Disordered" evidence="1">
    <location>
        <begin position="24"/>
        <end position="49"/>
    </location>
</feature>
<dbReference type="AlphaFoldDB" id="A0A852Y7R8"/>
<feature type="chain" id="PRO_5039334810" description="Lipoprotein" evidence="2">
    <location>
        <begin position="25"/>
        <end position="263"/>
    </location>
</feature>
<dbReference type="PROSITE" id="PS51257">
    <property type="entry name" value="PROKAR_LIPOPROTEIN"/>
    <property type="match status" value="1"/>
</dbReference>
<feature type="compositionally biased region" description="Low complexity" evidence="1">
    <location>
        <begin position="30"/>
        <end position="49"/>
    </location>
</feature>